<dbReference type="AlphaFoldDB" id="U9UP42"/>
<protein>
    <submittedName>
        <fullName evidence="1">Uncharacterized protein</fullName>
    </submittedName>
</protein>
<name>U9UP42_RHIID</name>
<dbReference type="EMBL" id="KI275792">
    <property type="protein sequence ID" value="ESA22179.1"/>
    <property type="molecule type" value="Genomic_DNA"/>
</dbReference>
<dbReference type="HOGENOM" id="CLU_3088369_0_0_1"/>
<accession>U9UP42</accession>
<gene>
    <name evidence="1" type="ORF">GLOINDRAFT_16689</name>
</gene>
<evidence type="ECO:0000313" key="1">
    <source>
        <dbReference type="EMBL" id="ESA22179.1"/>
    </source>
</evidence>
<proteinExistence type="predicted"/>
<organism evidence="1">
    <name type="scientific">Rhizophagus irregularis (strain DAOM 181602 / DAOM 197198 / MUCL 43194)</name>
    <name type="common">Arbuscular mycorrhizal fungus</name>
    <name type="synonym">Glomus intraradices</name>
    <dbReference type="NCBI Taxonomy" id="747089"/>
    <lineage>
        <taxon>Eukaryota</taxon>
        <taxon>Fungi</taxon>
        <taxon>Fungi incertae sedis</taxon>
        <taxon>Mucoromycota</taxon>
        <taxon>Glomeromycotina</taxon>
        <taxon>Glomeromycetes</taxon>
        <taxon>Glomerales</taxon>
        <taxon>Glomeraceae</taxon>
        <taxon>Rhizophagus</taxon>
    </lineage>
</organism>
<reference evidence="1" key="1">
    <citation type="submission" date="2013-07" db="EMBL/GenBank/DDBJ databases">
        <title>The genome of an arbuscular mycorrhizal fungus provides insights into the evolution of the oldest plant symbiosis.</title>
        <authorList>
            <consortium name="DOE Joint Genome Institute"/>
            <person name="Tisserant E."/>
            <person name="Malbreil M."/>
            <person name="Kuo A."/>
            <person name="Kohler A."/>
            <person name="Symeonidi A."/>
            <person name="Balestrini R."/>
            <person name="Charron P."/>
            <person name="Duensing N."/>
            <person name="Frei-dit-Frey N."/>
            <person name="Gianinazzi-Pearson V."/>
            <person name="Gilbert B."/>
            <person name="Handa Y."/>
            <person name="Hijri M."/>
            <person name="Kaul R."/>
            <person name="Kawaguchi M."/>
            <person name="Krajinski F."/>
            <person name="Lammers P."/>
            <person name="Lapierre D."/>
            <person name="Masclaux F.G."/>
            <person name="Murat C."/>
            <person name="Morin E."/>
            <person name="Ndikumana S."/>
            <person name="Pagni M."/>
            <person name="Petitpierre D."/>
            <person name="Requena N."/>
            <person name="Rosikiewicz P."/>
            <person name="Riley R."/>
            <person name="Saito K."/>
            <person name="San Clemente H."/>
            <person name="Shapiro H."/>
            <person name="van Tuinen D."/>
            <person name="Becard G."/>
            <person name="Bonfante P."/>
            <person name="Paszkowski U."/>
            <person name="Shachar-Hill Y."/>
            <person name="Young J.P."/>
            <person name="Sanders I.R."/>
            <person name="Henrissat B."/>
            <person name="Rensing S.A."/>
            <person name="Grigoriev I.V."/>
            <person name="Corradi N."/>
            <person name="Roux C."/>
            <person name="Martin F."/>
        </authorList>
    </citation>
    <scope>NUCLEOTIDE SEQUENCE</scope>
    <source>
        <strain evidence="1">DAOM 197198</strain>
    </source>
</reference>
<sequence length="52" mass="6205">MWELASGDEPYSDYEIDEEDKLIRDIINGKIHDQITSILMKWLMEDYMILLA</sequence>